<dbReference type="Proteomes" id="UP000005239">
    <property type="component" value="Unassembled WGS sequence"/>
</dbReference>
<dbReference type="EnsemblMetazoa" id="PPA21410.1">
    <property type="protein sequence ID" value="PPA21410.1"/>
    <property type="gene ID" value="WBGene00110964"/>
</dbReference>
<accession>A0A8R1YJ77</accession>
<dbReference type="PROSITE" id="PS50041">
    <property type="entry name" value="C_TYPE_LECTIN_2"/>
    <property type="match status" value="2"/>
</dbReference>
<keyword evidence="2" id="KW-1185">Reference proteome</keyword>
<dbReference type="PANTHER" id="PTHR31024">
    <property type="entry name" value="C-TYPE LECTIN"/>
    <property type="match status" value="1"/>
</dbReference>
<gene>
    <name evidence="1" type="primary">WBGene00110964</name>
</gene>
<dbReference type="Gene3D" id="3.10.100.10">
    <property type="entry name" value="Mannose-Binding Protein A, subunit A"/>
    <property type="match status" value="2"/>
</dbReference>
<dbReference type="InterPro" id="IPR016186">
    <property type="entry name" value="C-type_lectin-like/link_sf"/>
</dbReference>
<dbReference type="PANTHER" id="PTHR31024:SF3">
    <property type="entry name" value="C-TYPE LECTIN-RELATED"/>
    <property type="match status" value="1"/>
</dbReference>
<dbReference type="SMART" id="SM00034">
    <property type="entry name" value="CLECT"/>
    <property type="match status" value="2"/>
</dbReference>
<dbReference type="InterPro" id="IPR002035">
    <property type="entry name" value="VWF_A"/>
</dbReference>
<reference evidence="2" key="1">
    <citation type="journal article" date="2008" name="Nat. Genet.">
        <title>The Pristionchus pacificus genome provides a unique perspective on nematode lifestyle and parasitism.</title>
        <authorList>
            <person name="Dieterich C."/>
            <person name="Clifton S.W."/>
            <person name="Schuster L.N."/>
            <person name="Chinwalla A."/>
            <person name="Delehaunty K."/>
            <person name="Dinkelacker I."/>
            <person name="Fulton L."/>
            <person name="Fulton R."/>
            <person name="Godfrey J."/>
            <person name="Minx P."/>
            <person name="Mitreva M."/>
            <person name="Roeseler W."/>
            <person name="Tian H."/>
            <person name="Witte H."/>
            <person name="Yang S.P."/>
            <person name="Wilson R.K."/>
            <person name="Sommer R.J."/>
        </authorList>
    </citation>
    <scope>NUCLEOTIDE SEQUENCE [LARGE SCALE GENOMIC DNA]</scope>
    <source>
        <strain evidence="2">PS312</strain>
    </source>
</reference>
<evidence type="ECO:0000313" key="2">
    <source>
        <dbReference type="Proteomes" id="UP000005239"/>
    </source>
</evidence>
<dbReference type="CDD" id="cd00037">
    <property type="entry name" value="CLECT"/>
    <property type="match status" value="2"/>
</dbReference>
<name>A0A2A6CM37_PRIPA</name>
<evidence type="ECO:0000313" key="1">
    <source>
        <dbReference type="EnsemblMetazoa" id="PPA21410.1"/>
    </source>
</evidence>
<sequence length="1327" mass="147922">MCFSQDTQMTVMFSGSFDARYDNYVDVAGNSSNGMQWARTFRNETSSMSTVATNFTALYVSTPVDAPDLWDSQDNFVVVMDLTDPYCGCELDKKFGMPIDWDPNGIWLDMVIILDCSEAMGKNSLVEASNLIQSFFGEGDYDVLITDPKAQLYNRIGLIAMSDVAEVFNQISVNIFAKIIWNVKTIYNLNMTKGDKVNVSIKTGVKQINVLDAFAAAQQMLQDGQTPGRSNARHVIYYMTDSDPKVDLTSLDSFKEEGVIIVNDFIDSHVIERPGLKDLASDGYYYTDIQDNYMSSIQLFCKANCFCSAEADHVPYAGHNKDEAGEAAGGCFHVAPAGVPYNSMIQICLELGGGQMVSIHDDNKAIFVNNLYKAAKLKPDYYWIGYAKSDDLWSWTDKLFYAKHTMLSVYESVHARIRLTTVLTSTRPRRIGEESVSSLGVLSLVPLTVEKARGMKRLRPDSRAGKIIDHVEKKMHRILFRGAANCNVGYPSVCEFKPCARKRSTRHSCLSACVVVISSMGLFGSVFLFFLFIGGTQAFVFSCEEVLNKLINSNLQEPTQYVCLVTQEGFTNEEALKDIYVQNDKVSTSFYTMWKEMPCVARPGSAPWRVVADLPLSLDCTQEFSLIFTSVPGDIFPVYDHENWLKAGVNALYVAPKTGIVLHKDTCEGDGQLNVYTGAGKGVGEFRFHLKSWSCADFPDWIISFENVITILPDAGVSYSVYYRTHDHTTGIDVSPSDHVAVMSSGYSDNLQNLFQERNVVVFNEKEDVEVTVNRTASFDDRYQGSVIVDYTNAGEGLEWFETIHNETGGSTTTVAQRVQVEYHTIPFAPQDIWDSYDHFVVELFFTALEKPTTAAPTIDADPYCGCALDKKFGMPDGWESTKIWLDVVIILDTSEAMGAVALTDASSLIESFIGTDDGDVLVTDKTATFYTRVGLIAMSDKPQVLYNLNMTKADKVVGKVQINSGVSYLDVVEAFNAAVQMLNDGMQEDRAYTRQVIYYMTDTDPKFDSRVLDSFKASRGKIIVNNFLEPNEVERPGLKELASPGYYYSNIQYNYMSTVQLFCKANCFCRPDIDRFPYPGHNTDPALLASGGCYRAVPAGVPFSKMRGNCEGGLIASIHDADKANFVAQQFTIAAPNSDYFWIGYSRGDAGWAWEDKARQLFNKPVHELGQSERRAQHSFGRQMGAGNCNVGFPSVCEYAPCEVLLSFVIICFYPLICLAFLRAVSRSFQVRENVEVMTFMCKIYLPAAVVSTIAFGGFGWKLYVPTEWRLSRNIAYACFDLGLELCFVVFFSCAILGNERIHREFSFASFAYLNLGSTTLTATLS</sequence>
<proteinExistence type="predicted"/>
<dbReference type="SMART" id="SM00327">
    <property type="entry name" value="VWA"/>
    <property type="match status" value="2"/>
</dbReference>
<dbReference type="Gene3D" id="3.40.50.410">
    <property type="entry name" value="von Willebrand factor, type A domain"/>
    <property type="match status" value="2"/>
</dbReference>
<dbReference type="Pfam" id="PF00059">
    <property type="entry name" value="Lectin_C"/>
    <property type="match status" value="1"/>
</dbReference>
<dbReference type="SUPFAM" id="SSF53300">
    <property type="entry name" value="vWA-like"/>
    <property type="match status" value="2"/>
</dbReference>
<dbReference type="InterPro" id="IPR001304">
    <property type="entry name" value="C-type_lectin-like"/>
</dbReference>
<dbReference type="InterPro" id="IPR036465">
    <property type="entry name" value="vWFA_dom_sf"/>
</dbReference>
<accession>A0A2A6CM37</accession>
<dbReference type="PROSITE" id="PS50234">
    <property type="entry name" value="VWFA"/>
    <property type="match status" value="2"/>
</dbReference>
<protein>
    <submittedName>
        <fullName evidence="1">C-type lectin</fullName>
    </submittedName>
</protein>
<reference evidence="1" key="2">
    <citation type="submission" date="2022-06" db="UniProtKB">
        <authorList>
            <consortium name="EnsemblMetazoa"/>
        </authorList>
    </citation>
    <scope>IDENTIFICATION</scope>
    <source>
        <strain evidence="1">PS312</strain>
    </source>
</reference>
<dbReference type="SUPFAM" id="SSF56436">
    <property type="entry name" value="C-type lectin-like"/>
    <property type="match status" value="2"/>
</dbReference>
<dbReference type="Pfam" id="PF00092">
    <property type="entry name" value="VWA"/>
    <property type="match status" value="1"/>
</dbReference>
<organism evidence="1 2">
    <name type="scientific">Pristionchus pacificus</name>
    <name type="common">Parasitic nematode worm</name>
    <dbReference type="NCBI Taxonomy" id="54126"/>
    <lineage>
        <taxon>Eukaryota</taxon>
        <taxon>Metazoa</taxon>
        <taxon>Ecdysozoa</taxon>
        <taxon>Nematoda</taxon>
        <taxon>Chromadorea</taxon>
        <taxon>Rhabditida</taxon>
        <taxon>Rhabditina</taxon>
        <taxon>Diplogasteromorpha</taxon>
        <taxon>Diplogasteroidea</taxon>
        <taxon>Neodiplogasteridae</taxon>
        <taxon>Pristionchus</taxon>
    </lineage>
</organism>
<dbReference type="InterPro" id="IPR016187">
    <property type="entry name" value="CTDL_fold"/>
</dbReference>